<dbReference type="GO" id="GO:0006281">
    <property type="term" value="P:DNA repair"/>
    <property type="evidence" value="ECO:0007669"/>
    <property type="project" value="UniProtKB-UniRule"/>
</dbReference>
<evidence type="ECO:0000256" key="5">
    <source>
        <dbReference type="ARBA" id="ARBA00023204"/>
    </source>
</evidence>
<evidence type="ECO:0000256" key="2">
    <source>
        <dbReference type="ARBA" id="ARBA00008997"/>
    </source>
</evidence>
<dbReference type="Pfam" id="PF08743">
    <property type="entry name" value="Nse4_C"/>
    <property type="match status" value="1"/>
</dbReference>
<evidence type="ECO:0000256" key="4">
    <source>
        <dbReference type="ARBA" id="ARBA00023172"/>
    </source>
</evidence>
<evidence type="ECO:0000256" key="6">
    <source>
        <dbReference type="ARBA" id="ARBA00023242"/>
    </source>
</evidence>
<dbReference type="InterPro" id="IPR027786">
    <property type="entry name" value="Nse4/EID"/>
</dbReference>
<evidence type="ECO:0000256" key="7">
    <source>
        <dbReference type="RuleBase" id="RU365071"/>
    </source>
</evidence>
<dbReference type="PANTHER" id="PTHR16140:SF20">
    <property type="entry name" value="NON-STRUCTURAL MAINTENANCE OF CHROMOSOMES ELEMENT 4"/>
    <property type="match status" value="1"/>
</dbReference>
<dbReference type="EMBL" id="CAUOFW020008177">
    <property type="protein sequence ID" value="CAK9181913.1"/>
    <property type="molecule type" value="Genomic_DNA"/>
</dbReference>
<organism evidence="9 10">
    <name type="scientific">Ilex paraguariensis</name>
    <name type="common">yerba mate</name>
    <dbReference type="NCBI Taxonomy" id="185542"/>
    <lineage>
        <taxon>Eukaryota</taxon>
        <taxon>Viridiplantae</taxon>
        <taxon>Streptophyta</taxon>
        <taxon>Embryophyta</taxon>
        <taxon>Tracheophyta</taxon>
        <taxon>Spermatophyta</taxon>
        <taxon>Magnoliopsida</taxon>
        <taxon>eudicotyledons</taxon>
        <taxon>Gunneridae</taxon>
        <taxon>Pentapetalae</taxon>
        <taxon>asterids</taxon>
        <taxon>campanulids</taxon>
        <taxon>Aquifoliales</taxon>
        <taxon>Aquifoliaceae</taxon>
        <taxon>Ilex</taxon>
    </lineage>
</organism>
<dbReference type="Proteomes" id="UP001642360">
    <property type="component" value="Unassembled WGS sequence"/>
</dbReference>
<comment type="function">
    <text evidence="7">Component of the SMC5-SMC6 complex, that promotes sister chromatid alignment after DNA damage and facilitates double-stranded DNA breaks (DSBs) repair via homologous recombination between sister chromatids.</text>
</comment>
<evidence type="ECO:0000313" key="10">
    <source>
        <dbReference type="Proteomes" id="UP001642360"/>
    </source>
</evidence>
<dbReference type="GO" id="GO:0030915">
    <property type="term" value="C:Smc5-Smc6 complex"/>
    <property type="evidence" value="ECO:0007669"/>
    <property type="project" value="UniProtKB-UniRule"/>
</dbReference>
<proteinExistence type="inferred from homology"/>
<comment type="caution">
    <text evidence="9">The sequence shown here is derived from an EMBL/GenBank/DDBJ whole genome shotgun (WGS) entry which is preliminary data.</text>
</comment>
<evidence type="ECO:0000256" key="3">
    <source>
        <dbReference type="ARBA" id="ARBA00022763"/>
    </source>
</evidence>
<name>A0ABC8ULN9_9AQUA</name>
<protein>
    <recommendedName>
        <fullName evidence="7">Non-structural maintenance of chromosomes element 4</fullName>
    </recommendedName>
</protein>
<keyword evidence="5 7" id="KW-0234">DNA repair</keyword>
<comment type="subcellular location">
    <subcellularLocation>
        <location evidence="1 7">Nucleus</location>
    </subcellularLocation>
</comment>
<evidence type="ECO:0000313" key="9">
    <source>
        <dbReference type="EMBL" id="CAK9181913.1"/>
    </source>
</evidence>
<sequence length="370" mass="41756">KKPREQVADAEALFDLTSTLVASVKLHSSGGVIPSDYVSCLLRHFGQQLGRGRTSENSPNLISWKDIGFAVSPIFRNGKGCCTMTGSMKNELKQRKVTVYRKRSRTAESARPEEVENGQNVPSCPFYKGVMSKHAEDSDQLAEIFDLDYCLNYEGGDLLIQVYELSLDASVCALRTKWSILEQQIHKMALFFLLEETKLKSELRKDAELVDMTAEERTDTDKNISIMFEILRKKKSVNLESLILNRKSFSQTIENLFVMSFLVKDGRVVIDVDENGFQFISPRNAPAASSVMSGEVSYNYFIFRFDFKDWKLMMDLVPEGEELMPHRDELNNPGFSQAESAPYDSDAALRNTNKETVKESCPGHGGTISY</sequence>
<dbReference type="InterPro" id="IPR014854">
    <property type="entry name" value="Nse4_C"/>
</dbReference>
<accession>A0ABC8ULN9</accession>
<keyword evidence="10" id="KW-1185">Reference proteome</keyword>
<dbReference type="AlphaFoldDB" id="A0ABC8ULN9"/>
<reference evidence="9 10" key="1">
    <citation type="submission" date="2024-02" db="EMBL/GenBank/DDBJ databases">
        <authorList>
            <person name="Vignale AGUSTIN F."/>
            <person name="Sosa J E."/>
            <person name="Modenutti C."/>
        </authorList>
    </citation>
    <scope>NUCLEOTIDE SEQUENCE [LARGE SCALE GENOMIC DNA]</scope>
</reference>
<dbReference type="PANTHER" id="PTHR16140">
    <property type="entry name" value="NON-STRUCTURAL MAINTENANCE OF CHROMOSOMES ELEMENT 4"/>
    <property type="match status" value="1"/>
</dbReference>
<dbReference type="GO" id="GO:0006310">
    <property type="term" value="P:DNA recombination"/>
    <property type="evidence" value="ECO:0007669"/>
    <property type="project" value="UniProtKB-UniRule"/>
</dbReference>
<dbReference type="GO" id="GO:0005634">
    <property type="term" value="C:nucleus"/>
    <property type="evidence" value="ECO:0007669"/>
    <property type="project" value="UniProtKB-SubCell"/>
</dbReference>
<comment type="subunit">
    <text evidence="7">Component of the SMC5-SMC6 complex.</text>
</comment>
<keyword evidence="3 7" id="KW-0227">DNA damage</keyword>
<feature type="domain" description="Non-structural maintenance of chromosome element 4 C-terminal" evidence="8">
    <location>
        <begin position="237"/>
        <end position="323"/>
    </location>
</feature>
<gene>
    <name evidence="9" type="ORF">ILEXP_LOCUS52022</name>
</gene>
<feature type="non-terminal residue" evidence="9">
    <location>
        <position position="1"/>
    </location>
</feature>
<evidence type="ECO:0000256" key="1">
    <source>
        <dbReference type="ARBA" id="ARBA00004123"/>
    </source>
</evidence>
<evidence type="ECO:0000259" key="8">
    <source>
        <dbReference type="Pfam" id="PF08743"/>
    </source>
</evidence>
<keyword evidence="4 7" id="KW-0233">DNA recombination</keyword>
<keyword evidence="6 7" id="KW-0539">Nucleus</keyword>
<comment type="similarity">
    <text evidence="2 7">Belongs to the NSE4 family.</text>
</comment>